<dbReference type="Pfam" id="PF00067">
    <property type="entry name" value="p450"/>
    <property type="match status" value="1"/>
</dbReference>
<dbReference type="Gene3D" id="1.10.630.10">
    <property type="entry name" value="Cytochrome P450"/>
    <property type="match status" value="1"/>
</dbReference>
<evidence type="ECO:0000313" key="10">
    <source>
        <dbReference type="Proteomes" id="UP000315295"/>
    </source>
</evidence>
<organism evidence="9 10">
    <name type="scientific">Malus baccata</name>
    <name type="common">Siberian crab apple</name>
    <name type="synonym">Pyrus baccata</name>
    <dbReference type="NCBI Taxonomy" id="106549"/>
    <lineage>
        <taxon>Eukaryota</taxon>
        <taxon>Viridiplantae</taxon>
        <taxon>Streptophyta</taxon>
        <taxon>Embryophyta</taxon>
        <taxon>Tracheophyta</taxon>
        <taxon>Spermatophyta</taxon>
        <taxon>Magnoliopsida</taxon>
        <taxon>eudicotyledons</taxon>
        <taxon>Gunneridae</taxon>
        <taxon>Pentapetalae</taxon>
        <taxon>rosids</taxon>
        <taxon>fabids</taxon>
        <taxon>Rosales</taxon>
        <taxon>Rosaceae</taxon>
        <taxon>Amygdaloideae</taxon>
        <taxon>Maleae</taxon>
        <taxon>Malus</taxon>
    </lineage>
</organism>
<dbReference type="GO" id="GO:0020037">
    <property type="term" value="F:heme binding"/>
    <property type="evidence" value="ECO:0007669"/>
    <property type="project" value="InterPro"/>
</dbReference>
<comment type="similarity">
    <text evidence="1 8">Belongs to the cytochrome P450 family.</text>
</comment>
<dbReference type="EMBL" id="VIEB01000060">
    <property type="protein sequence ID" value="TQE09269.1"/>
    <property type="molecule type" value="Genomic_DNA"/>
</dbReference>
<keyword evidence="6 8" id="KW-0503">Monooxygenase</keyword>
<dbReference type="PROSITE" id="PS00086">
    <property type="entry name" value="CYTOCHROME_P450"/>
    <property type="match status" value="1"/>
</dbReference>
<dbReference type="InterPro" id="IPR017972">
    <property type="entry name" value="Cyt_P450_CS"/>
</dbReference>
<dbReference type="PANTHER" id="PTHR47950:SF4">
    <property type="entry name" value="GERANIOL 8-HYDROXYLASE-LIKE"/>
    <property type="match status" value="1"/>
</dbReference>
<comment type="caution">
    <text evidence="9">The sequence shown here is derived from an EMBL/GenBank/DDBJ whole genome shotgun (WGS) entry which is preliminary data.</text>
</comment>
<accession>A0A540NE01</accession>
<evidence type="ECO:0000256" key="5">
    <source>
        <dbReference type="ARBA" id="ARBA00023004"/>
    </source>
</evidence>
<dbReference type="CDD" id="cd11073">
    <property type="entry name" value="CYP76-like"/>
    <property type="match status" value="1"/>
</dbReference>
<dbReference type="PRINTS" id="PR00463">
    <property type="entry name" value="EP450I"/>
</dbReference>
<keyword evidence="4 8" id="KW-0560">Oxidoreductase</keyword>
<evidence type="ECO:0000256" key="7">
    <source>
        <dbReference type="PIRSR" id="PIRSR602401-1"/>
    </source>
</evidence>
<dbReference type="STRING" id="106549.A0A540NE01"/>
<evidence type="ECO:0000313" key="9">
    <source>
        <dbReference type="EMBL" id="TQE09269.1"/>
    </source>
</evidence>
<keyword evidence="2 7" id="KW-0349">Heme</keyword>
<evidence type="ECO:0000256" key="6">
    <source>
        <dbReference type="ARBA" id="ARBA00023033"/>
    </source>
</evidence>
<gene>
    <name evidence="9" type="ORF">C1H46_005204</name>
</gene>
<dbReference type="PANTHER" id="PTHR47950">
    <property type="entry name" value="CYTOCHROME P450, FAMILY 76, SUBFAMILY C, POLYPEPTIDE 5-RELATED"/>
    <property type="match status" value="1"/>
</dbReference>
<keyword evidence="3 7" id="KW-0479">Metal-binding</keyword>
<reference evidence="9 10" key="1">
    <citation type="journal article" date="2019" name="G3 (Bethesda)">
        <title>Sequencing of a Wild Apple (Malus baccata) Genome Unravels the Differences Between Cultivated and Wild Apple Species Regarding Disease Resistance and Cold Tolerance.</title>
        <authorList>
            <person name="Chen X."/>
        </authorList>
    </citation>
    <scope>NUCLEOTIDE SEQUENCE [LARGE SCALE GENOMIC DNA]</scope>
    <source>
        <strain evidence="10">cv. Shandingzi</strain>
        <tissue evidence="9">Leaves</tissue>
    </source>
</reference>
<keyword evidence="5 7" id="KW-0408">Iron</keyword>
<keyword evidence="10" id="KW-1185">Reference proteome</keyword>
<evidence type="ECO:0000256" key="3">
    <source>
        <dbReference type="ARBA" id="ARBA00022723"/>
    </source>
</evidence>
<comment type="cofactor">
    <cofactor evidence="7">
        <name>heme</name>
        <dbReference type="ChEBI" id="CHEBI:30413"/>
    </cofactor>
</comment>
<sequence>MDFLSCILLGLIIAWISIHTLYYSLGRRSLDTTRLPPGPNPLPFIGNLLELGNKPHLSLTKLSQRYGPIMTLHLGQITTVVISSSTVAKSVLRTHDQLFCNRTVPDALQACQHSKYSMAWIPVSATWKNLRKTCNSQLFTTKILDANQANRHLKVQELISDVNESAVKGEVVDIGRAAFKTTLNLLSRTIFSVDLADPHSARAREFKELVWSILEESLKPNLADYFPVLKKIDPLGIRRRQTGYYRKMFDIFDRLMMQRFESRKELDYVMTNDMLDTLITLSEKKNEDMDMDETQHLFLDLFAAATDTTSSTLEWAMAELIRNPEKLSKAQAELKQTIGKGKLVEESDIGQLPYLQAIIKETFRLYPAAPLLIPRKAETDVEICGYVVPKGAQVFVNAWAIGRDPGIWDNPDSFVPERFLGSEIDFTGKNFELIPFGGGRRMCPGMPLAVRMVNLMLGSLINCFSNWKLEDGVTLETMNMDQKFGLTLQKAQPLRVVPMLYKNPA</sequence>
<proteinExistence type="inferred from homology"/>
<dbReference type="AlphaFoldDB" id="A0A540NE01"/>
<evidence type="ECO:0000256" key="8">
    <source>
        <dbReference type="RuleBase" id="RU000461"/>
    </source>
</evidence>
<dbReference type="InterPro" id="IPR002401">
    <property type="entry name" value="Cyt_P450_E_grp-I"/>
</dbReference>
<dbReference type="PRINTS" id="PR00385">
    <property type="entry name" value="P450"/>
</dbReference>
<evidence type="ECO:0000256" key="4">
    <source>
        <dbReference type="ARBA" id="ARBA00023002"/>
    </source>
</evidence>
<dbReference type="InterPro" id="IPR001128">
    <property type="entry name" value="Cyt_P450"/>
</dbReference>
<evidence type="ECO:0008006" key="11">
    <source>
        <dbReference type="Google" id="ProtNLM"/>
    </source>
</evidence>
<dbReference type="GO" id="GO:0016705">
    <property type="term" value="F:oxidoreductase activity, acting on paired donors, with incorporation or reduction of molecular oxygen"/>
    <property type="evidence" value="ECO:0007669"/>
    <property type="project" value="InterPro"/>
</dbReference>
<evidence type="ECO:0000256" key="1">
    <source>
        <dbReference type="ARBA" id="ARBA00010617"/>
    </source>
</evidence>
<dbReference type="InterPro" id="IPR036396">
    <property type="entry name" value="Cyt_P450_sf"/>
</dbReference>
<evidence type="ECO:0000256" key="2">
    <source>
        <dbReference type="ARBA" id="ARBA00022617"/>
    </source>
</evidence>
<dbReference type="FunFam" id="1.10.630.10:FF:000007">
    <property type="entry name" value="Cytochrome P450 76C4"/>
    <property type="match status" value="1"/>
</dbReference>
<dbReference type="Proteomes" id="UP000315295">
    <property type="component" value="Unassembled WGS sequence"/>
</dbReference>
<name>A0A540NE01_MALBA</name>
<feature type="binding site" description="axial binding residue" evidence="7">
    <location>
        <position position="443"/>
    </location>
    <ligand>
        <name>heme</name>
        <dbReference type="ChEBI" id="CHEBI:30413"/>
    </ligand>
    <ligandPart>
        <name>Fe</name>
        <dbReference type="ChEBI" id="CHEBI:18248"/>
    </ligandPart>
</feature>
<dbReference type="GO" id="GO:0004497">
    <property type="term" value="F:monooxygenase activity"/>
    <property type="evidence" value="ECO:0007669"/>
    <property type="project" value="UniProtKB-KW"/>
</dbReference>
<protein>
    <recommendedName>
        <fullName evidence="11">Cytochrome P450</fullName>
    </recommendedName>
</protein>
<dbReference type="GO" id="GO:0005506">
    <property type="term" value="F:iron ion binding"/>
    <property type="evidence" value="ECO:0007669"/>
    <property type="project" value="InterPro"/>
</dbReference>
<dbReference type="SUPFAM" id="SSF48264">
    <property type="entry name" value="Cytochrome P450"/>
    <property type="match status" value="1"/>
</dbReference>